<gene>
    <name evidence="7" type="ORF">DYB30_010523</name>
</gene>
<keyword evidence="3" id="KW-0238">DNA-binding</keyword>
<dbReference type="GO" id="GO:0003677">
    <property type="term" value="F:DNA binding"/>
    <property type="evidence" value="ECO:0007669"/>
    <property type="project" value="UniProtKB-KW"/>
</dbReference>
<evidence type="ECO:0000256" key="2">
    <source>
        <dbReference type="ARBA" id="ARBA00023015"/>
    </source>
</evidence>
<dbReference type="PROSITE" id="PS51032">
    <property type="entry name" value="AP2_ERF"/>
    <property type="match status" value="1"/>
</dbReference>
<evidence type="ECO:0000256" key="4">
    <source>
        <dbReference type="ARBA" id="ARBA00023163"/>
    </source>
</evidence>
<dbReference type="GO" id="GO:0005634">
    <property type="term" value="C:nucleus"/>
    <property type="evidence" value="ECO:0007669"/>
    <property type="project" value="UniProtKB-SubCell"/>
</dbReference>
<comment type="subcellular location">
    <subcellularLocation>
        <location evidence="1">Nucleus</location>
    </subcellularLocation>
</comment>
<proteinExistence type="predicted"/>
<evidence type="ECO:0000313" key="8">
    <source>
        <dbReference type="Proteomes" id="UP000266643"/>
    </source>
</evidence>
<dbReference type="InterPro" id="IPR036955">
    <property type="entry name" value="AP2/ERF_dom_sf"/>
</dbReference>
<keyword evidence="2" id="KW-0805">Transcription regulation</keyword>
<evidence type="ECO:0000256" key="3">
    <source>
        <dbReference type="ARBA" id="ARBA00023125"/>
    </source>
</evidence>
<comment type="caution">
    <text evidence="7">The sequence shown here is derived from an EMBL/GenBank/DDBJ whole genome shotgun (WGS) entry which is preliminary data.</text>
</comment>
<dbReference type="InterPro" id="IPR016177">
    <property type="entry name" value="DNA-bd_dom_sf"/>
</dbReference>
<reference evidence="7 8" key="1">
    <citation type="submission" date="2018-08" db="EMBL/GenBank/DDBJ databases">
        <title>Aphanomyces genome sequencing and annotation.</title>
        <authorList>
            <person name="Minardi D."/>
            <person name="Oidtmann B."/>
            <person name="Van Der Giezen M."/>
            <person name="Studholme D.J."/>
        </authorList>
    </citation>
    <scope>NUCLEOTIDE SEQUENCE [LARGE SCALE GENOMIC DNA]</scope>
    <source>
        <strain evidence="7 8">D2</strain>
    </source>
</reference>
<feature type="domain" description="AP2/ERF" evidence="6">
    <location>
        <begin position="49"/>
        <end position="107"/>
    </location>
</feature>
<keyword evidence="4" id="KW-0804">Transcription</keyword>
<protein>
    <recommendedName>
        <fullName evidence="6">AP2/ERF domain-containing protein</fullName>
    </recommendedName>
</protein>
<evidence type="ECO:0000313" key="7">
    <source>
        <dbReference type="EMBL" id="RHY51206.1"/>
    </source>
</evidence>
<dbReference type="Proteomes" id="UP000266643">
    <property type="component" value="Unassembled WGS sequence"/>
</dbReference>
<sequence>MRKRVFQSPVMLIDLDIYLVGPALNLTCNVYLRVLKEAEVASLGVASETYTGVTYHESRVKKWSASVTVGNIEVDAGEFWTEEDAAKGYDELVRMYLEPGAVALHFPDGHPDDVDNASSDASSLSHEWNLPDAGSRHADIIPPIQKYVDME</sequence>
<organism evidence="7 8">
    <name type="scientific">Aphanomyces astaci</name>
    <name type="common">Crayfish plague agent</name>
    <dbReference type="NCBI Taxonomy" id="112090"/>
    <lineage>
        <taxon>Eukaryota</taxon>
        <taxon>Sar</taxon>
        <taxon>Stramenopiles</taxon>
        <taxon>Oomycota</taxon>
        <taxon>Saprolegniomycetes</taxon>
        <taxon>Saprolegniales</taxon>
        <taxon>Verrucalvaceae</taxon>
        <taxon>Aphanomyces</taxon>
    </lineage>
</organism>
<dbReference type="VEuPathDB" id="FungiDB:H257_07103"/>
<dbReference type="SUPFAM" id="SSF54171">
    <property type="entry name" value="DNA-binding domain"/>
    <property type="match status" value="1"/>
</dbReference>
<dbReference type="EMBL" id="QUTD01007219">
    <property type="protein sequence ID" value="RHY51206.1"/>
    <property type="molecule type" value="Genomic_DNA"/>
</dbReference>
<evidence type="ECO:0000259" key="6">
    <source>
        <dbReference type="PROSITE" id="PS51032"/>
    </source>
</evidence>
<accession>A0A397CRX9</accession>
<evidence type="ECO:0000256" key="1">
    <source>
        <dbReference type="ARBA" id="ARBA00004123"/>
    </source>
</evidence>
<dbReference type="InterPro" id="IPR001471">
    <property type="entry name" value="AP2/ERF_dom"/>
</dbReference>
<name>A0A397CRX9_APHAT</name>
<dbReference type="Gene3D" id="3.30.730.10">
    <property type="entry name" value="AP2/ERF domain"/>
    <property type="match status" value="1"/>
</dbReference>
<dbReference type="AlphaFoldDB" id="A0A397CRX9"/>
<keyword evidence="5" id="KW-0539">Nucleus</keyword>
<dbReference type="GO" id="GO:0003700">
    <property type="term" value="F:DNA-binding transcription factor activity"/>
    <property type="evidence" value="ECO:0007669"/>
    <property type="project" value="InterPro"/>
</dbReference>
<evidence type="ECO:0000256" key="5">
    <source>
        <dbReference type="ARBA" id="ARBA00023242"/>
    </source>
</evidence>